<dbReference type="Pfam" id="PF17921">
    <property type="entry name" value="Integrase_H2C2"/>
    <property type="match status" value="1"/>
</dbReference>
<feature type="domain" description="Integrase zinc-binding" evidence="2">
    <location>
        <begin position="166"/>
        <end position="223"/>
    </location>
</feature>
<dbReference type="AlphaFoldDB" id="A0A1R0H0X7"/>
<name>A0A1R0H0X7_9FUNG</name>
<feature type="region of interest" description="Disordered" evidence="1">
    <location>
        <begin position="64"/>
        <end position="100"/>
    </location>
</feature>
<organism evidence="3 4">
    <name type="scientific">Smittium mucronatum</name>
    <dbReference type="NCBI Taxonomy" id="133383"/>
    <lineage>
        <taxon>Eukaryota</taxon>
        <taxon>Fungi</taxon>
        <taxon>Fungi incertae sedis</taxon>
        <taxon>Zoopagomycota</taxon>
        <taxon>Kickxellomycotina</taxon>
        <taxon>Harpellomycetes</taxon>
        <taxon>Harpellales</taxon>
        <taxon>Legeriomycetaceae</taxon>
        <taxon>Smittium</taxon>
    </lineage>
</organism>
<dbReference type="InterPro" id="IPR050951">
    <property type="entry name" value="Retrovirus_Pol_polyprotein"/>
</dbReference>
<dbReference type="EMBL" id="LSSL01001237">
    <property type="protein sequence ID" value="OLY82793.1"/>
    <property type="molecule type" value="Genomic_DNA"/>
</dbReference>
<accession>A0A1R0H0X7</accession>
<sequence>MEHALQAYDYTIKHIKCLENGLTNVLSRKLNEKDSENNRITADQTKNQRPPRKTLRRSVKLNVLADSSSDNETSSEYPFDYNKGNDETQPTEYFPTENNGITTSSLPRLKKLIKMQQTYPKTYQIFENLNNNISIKIRFQNQPKHYKIIKKALYAISDSENPKLYVPKPLVKSVVFHHHEIFMMSHLGHPRTLDKIKQNLYWPKISRDVFGYIQTFKTFQLKKTFDTADSGELQPIIVSEPF</sequence>
<protein>
    <recommendedName>
        <fullName evidence="2">Integrase zinc-binding domain-containing protein</fullName>
    </recommendedName>
</protein>
<keyword evidence="4" id="KW-1185">Reference proteome</keyword>
<dbReference type="PANTHER" id="PTHR37984:SF5">
    <property type="entry name" value="PROTEIN NYNRIN-LIKE"/>
    <property type="match status" value="1"/>
</dbReference>
<dbReference type="OrthoDB" id="4364638at2759"/>
<evidence type="ECO:0000256" key="1">
    <source>
        <dbReference type="SAM" id="MobiDB-lite"/>
    </source>
</evidence>
<gene>
    <name evidence="3" type="ORF">AYI68_g3072</name>
</gene>
<dbReference type="PANTHER" id="PTHR37984">
    <property type="entry name" value="PROTEIN CBG26694"/>
    <property type="match status" value="1"/>
</dbReference>
<feature type="compositionally biased region" description="Polar residues" evidence="1">
    <location>
        <begin position="38"/>
        <end position="48"/>
    </location>
</feature>
<comment type="caution">
    <text evidence="3">The sequence shown here is derived from an EMBL/GenBank/DDBJ whole genome shotgun (WGS) entry which is preliminary data.</text>
</comment>
<dbReference type="Proteomes" id="UP000187455">
    <property type="component" value="Unassembled WGS sequence"/>
</dbReference>
<reference evidence="3 4" key="1">
    <citation type="journal article" date="2016" name="Mol. Biol. Evol.">
        <title>Genome-Wide Survey of Gut Fungi (Harpellales) Reveals the First Horizontally Transferred Ubiquitin Gene from a Mosquito Host.</title>
        <authorList>
            <person name="Wang Y."/>
            <person name="White M.M."/>
            <person name="Kvist S."/>
            <person name="Moncalvo J.M."/>
        </authorList>
    </citation>
    <scope>NUCLEOTIDE SEQUENCE [LARGE SCALE GENOMIC DNA]</scope>
    <source>
        <strain evidence="3 4">ALG-7-W6</strain>
    </source>
</reference>
<feature type="region of interest" description="Disordered" evidence="1">
    <location>
        <begin position="36"/>
        <end position="55"/>
    </location>
</feature>
<evidence type="ECO:0000259" key="2">
    <source>
        <dbReference type="Pfam" id="PF17921"/>
    </source>
</evidence>
<proteinExistence type="predicted"/>
<dbReference type="InterPro" id="IPR041588">
    <property type="entry name" value="Integrase_H2C2"/>
</dbReference>
<feature type="compositionally biased region" description="Polar residues" evidence="1">
    <location>
        <begin position="65"/>
        <end position="76"/>
    </location>
</feature>
<evidence type="ECO:0000313" key="3">
    <source>
        <dbReference type="EMBL" id="OLY82793.1"/>
    </source>
</evidence>
<dbReference type="Gene3D" id="1.10.340.70">
    <property type="match status" value="1"/>
</dbReference>
<evidence type="ECO:0000313" key="4">
    <source>
        <dbReference type="Proteomes" id="UP000187455"/>
    </source>
</evidence>
<feature type="compositionally biased region" description="Polar residues" evidence="1">
    <location>
        <begin position="87"/>
        <end position="100"/>
    </location>
</feature>